<organism evidence="6 7">
    <name type="scientific">Apiospora hydei</name>
    <dbReference type="NCBI Taxonomy" id="1337664"/>
    <lineage>
        <taxon>Eukaryota</taxon>
        <taxon>Fungi</taxon>
        <taxon>Dikarya</taxon>
        <taxon>Ascomycota</taxon>
        <taxon>Pezizomycotina</taxon>
        <taxon>Sordariomycetes</taxon>
        <taxon>Xylariomycetidae</taxon>
        <taxon>Amphisphaeriales</taxon>
        <taxon>Apiosporaceae</taxon>
        <taxon>Apiospora</taxon>
    </lineage>
</organism>
<evidence type="ECO:0000256" key="3">
    <source>
        <dbReference type="ARBA" id="ARBA00022827"/>
    </source>
</evidence>
<dbReference type="InterPro" id="IPR016166">
    <property type="entry name" value="FAD-bd_PCMH"/>
</dbReference>
<dbReference type="Pfam" id="PF01565">
    <property type="entry name" value="FAD_binding_4"/>
    <property type="match status" value="1"/>
</dbReference>
<protein>
    <submittedName>
        <fullName evidence="6">6-hydroxy-D-nicotine oxidase</fullName>
    </submittedName>
</protein>
<dbReference type="InterPro" id="IPR036318">
    <property type="entry name" value="FAD-bd_PCMH-like_sf"/>
</dbReference>
<evidence type="ECO:0000313" key="6">
    <source>
        <dbReference type="EMBL" id="KAK8062195.1"/>
    </source>
</evidence>
<dbReference type="SUPFAM" id="SSF56176">
    <property type="entry name" value="FAD-binding/transporter-associated domain-like"/>
    <property type="match status" value="1"/>
</dbReference>
<comment type="similarity">
    <text evidence="1">Belongs to the oxygen-dependent FAD-linked oxidoreductase family.</text>
</comment>
<evidence type="ECO:0000256" key="2">
    <source>
        <dbReference type="ARBA" id="ARBA00022630"/>
    </source>
</evidence>
<dbReference type="InterPro" id="IPR006094">
    <property type="entry name" value="Oxid_FAD_bind_N"/>
</dbReference>
<reference evidence="6 7" key="1">
    <citation type="submission" date="2023-01" db="EMBL/GenBank/DDBJ databases">
        <title>Analysis of 21 Apiospora genomes using comparative genomics revels a genus with tremendous synthesis potential of carbohydrate active enzymes and secondary metabolites.</title>
        <authorList>
            <person name="Sorensen T."/>
        </authorList>
    </citation>
    <scope>NUCLEOTIDE SEQUENCE [LARGE SCALE GENOMIC DNA]</scope>
    <source>
        <strain evidence="6 7">CBS 114990</strain>
    </source>
</reference>
<evidence type="ECO:0000313" key="7">
    <source>
        <dbReference type="Proteomes" id="UP001433268"/>
    </source>
</evidence>
<sequence length="490" mass="52965">MSVHELQCQALVDLLGKDKVFLPGSDGYTESVKSYFSPQAAAVQPACFVTPQSPAEVSAVVKSLTSSSNCPFAVRGGGHEWFAGANSAPDGVTIDLRGLNGIELSDDKSRVTVGAGATWDAVYRVLDPLGLSVAGGQIEGVGVGGLTLGGGLSYFGPREGWTCDQVTRFEVVLADGSVVQAEEEGTNADLFWGLRGGSNNFGIVTSFTFRTFEQGELWSTLAVCPSTEADVDNQARVFARLMEAENYDVNAYFLTGWAFIGEHGITVATNQMVYTRPSGDEFPEFYKPALALQTLKPNMGMPPGVASMSALANRSTAFRPPQANRYLSATTTFIPTEAMIRGVYDAYRASVEKVAQVKGVHWNICIEPIPPTLYNNKNSDEGNGTNALGLATRTKTLGTLVISPSWKDAADDETVYDAARFLVAKVERKAKELGVYDPFLYFNYAAPWQEVMKSYGEDNIKKLQALRKRVDPGMVFTHQVKGGFKIPLSE</sequence>
<feature type="domain" description="FAD-binding PCMH-type" evidence="5">
    <location>
        <begin position="41"/>
        <end position="214"/>
    </location>
</feature>
<dbReference type="Proteomes" id="UP001433268">
    <property type="component" value="Unassembled WGS sequence"/>
</dbReference>
<evidence type="ECO:0000256" key="4">
    <source>
        <dbReference type="ARBA" id="ARBA00023002"/>
    </source>
</evidence>
<keyword evidence="3" id="KW-0274">FAD</keyword>
<keyword evidence="7" id="KW-1185">Reference proteome</keyword>
<dbReference type="InterPro" id="IPR050416">
    <property type="entry name" value="FAD-linked_Oxidoreductase"/>
</dbReference>
<dbReference type="EMBL" id="JAQQWN010000010">
    <property type="protein sequence ID" value="KAK8062195.1"/>
    <property type="molecule type" value="Genomic_DNA"/>
</dbReference>
<comment type="caution">
    <text evidence="6">The sequence shown here is derived from an EMBL/GenBank/DDBJ whole genome shotgun (WGS) entry which is preliminary data.</text>
</comment>
<gene>
    <name evidence="6" type="ORF">PG997_014292</name>
</gene>
<dbReference type="RefSeq" id="XP_066660794.1">
    <property type="nucleotide sequence ID" value="XM_066818606.1"/>
</dbReference>
<evidence type="ECO:0000256" key="1">
    <source>
        <dbReference type="ARBA" id="ARBA00005466"/>
    </source>
</evidence>
<dbReference type="PROSITE" id="PS51387">
    <property type="entry name" value="FAD_PCMH"/>
    <property type="match status" value="1"/>
</dbReference>
<dbReference type="GeneID" id="92051666"/>
<name>A0ABR1UVX2_9PEZI</name>
<keyword evidence="4" id="KW-0560">Oxidoreductase</keyword>
<dbReference type="PANTHER" id="PTHR42973">
    <property type="entry name" value="BINDING OXIDOREDUCTASE, PUTATIVE (AFU_ORTHOLOGUE AFUA_1G17690)-RELATED"/>
    <property type="match status" value="1"/>
</dbReference>
<dbReference type="Gene3D" id="3.30.465.10">
    <property type="match status" value="1"/>
</dbReference>
<dbReference type="PANTHER" id="PTHR42973:SF22">
    <property type="entry name" value="FAD-BINDING PCMH-TYPE DOMAIN-CONTAINING PROTEIN-RELATED"/>
    <property type="match status" value="1"/>
</dbReference>
<evidence type="ECO:0000259" key="5">
    <source>
        <dbReference type="PROSITE" id="PS51387"/>
    </source>
</evidence>
<keyword evidence="2" id="KW-0285">Flavoprotein</keyword>
<proteinExistence type="inferred from homology"/>
<dbReference type="InterPro" id="IPR016169">
    <property type="entry name" value="FAD-bd_PCMH_sub2"/>
</dbReference>
<accession>A0ABR1UVX2</accession>